<name>A0A6I6DGM2_9FIRM</name>
<evidence type="ECO:0000313" key="2">
    <source>
        <dbReference type="Proteomes" id="UP000426444"/>
    </source>
</evidence>
<gene>
    <name evidence="1" type="ORF">SYNTR_0890</name>
</gene>
<dbReference type="KEGG" id="salq:SYNTR_0890"/>
<proteinExistence type="predicted"/>
<organism evidence="1 2">
    <name type="scientific">Candidatus Syntrophocurvum alkaliphilum</name>
    <dbReference type="NCBI Taxonomy" id="2293317"/>
    <lineage>
        <taxon>Bacteria</taxon>
        <taxon>Bacillati</taxon>
        <taxon>Bacillota</taxon>
        <taxon>Clostridia</taxon>
        <taxon>Eubacteriales</taxon>
        <taxon>Syntrophomonadaceae</taxon>
        <taxon>Candidatus Syntrophocurvum</taxon>
    </lineage>
</organism>
<dbReference type="AlphaFoldDB" id="A0A6I6DGM2"/>
<protein>
    <submittedName>
        <fullName evidence="1">Uncharacterized protein</fullName>
    </submittedName>
</protein>
<keyword evidence="2" id="KW-1185">Reference proteome</keyword>
<dbReference type="OrthoDB" id="1946410at2"/>
<accession>A0A6I6DGM2</accession>
<evidence type="ECO:0000313" key="1">
    <source>
        <dbReference type="EMBL" id="QGT99483.1"/>
    </source>
</evidence>
<sequence length="173" mass="20170">MKYTLNTDIFDKNLSQELNNVIETRKDSFVNGMVYKLTVSFHVDLLHDQRFEDFVVPIKSNTNKNKKKDIINELLSFQLKELEQVLNNNGIEIYNATIQGNYLEAINIIKIQISEDTSEPTFTGRGKNKRRMKCFSIIPSIPYIQDKSSNILSEIYAKRIYDEILDKQNKVID</sequence>
<dbReference type="RefSeq" id="WP_156203375.1">
    <property type="nucleotide sequence ID" value="NZ_CP046457.1"/>
</dbReference>
<dbReference type="Proteomes" id="UP000426444">
    <property type="component" value="Chromosome"/>
</dbReference>
<reference evidence="2" key="1">
    <citation type="journal article" date="2019" name="Microbiology">
        <title>Complete Genome Sequence of an Uncultured Bacterium of the Candidate Phylum Bipolaricaulota.</title>
        <authorList>
            <person name="Kadnikov V.V."/>
            <person name="Mardanov A.V."/>
            <person name="Beletsky A.V."/>
            <person name="Frank Y.A."/>
            <person name="Karnachuk O.V."/>
            <person name="Ravin N.V."/>
        </authorList>
    </citation>
    <scope>NUCLEOTIDE SEQUENCE [LARGE SCALE GENOMIC DNA]</scope>
</reference>
<dbReference type="EMBL" id="CP046457">
    <property type="protein sequence ID" value="QGT99483.1"/>
    <property type="molecule type" value="Genomic_DNA"/>
</dbReference>